<name>A0A8J7TM65_9BACT</name>
<dbReference type="PANTHER" id="PTHR21708:SF26">
    <property type="entry name" value="2-DEHYDROPANTOATE 2-REDUCTASE"/>
    <property type="match status" value="1"/>
</dbReference>
<feature type="domain" description="Ketopantoate reductase C-terminal" evidence="6">
    <location>
        <begin position="181"/>
        <end position="303"/>
    </location>
</feature>
<dbReference type="InterPro" id="IPR008927">
    <property type="entry name" value="6-PGluconate_DH-like_C_sf"/>
</dbReference>
<dbReference type="EC" id="1.1.1.169" evidence="4"/>
<comment type="function">
    <text evidence="4">Catalyzes the NADPH-dependent reduction of ketopantoate into pantoic acid.</text>
</comment>
<dbReference type="FunFam" id="3.40.50.720:FF:000307">
    <property type="entry name" value="2-dehydropantoate 2-reductase"/>
    <property type="match status" value="1"/>
</dbReference>
<dbReference type="Proteomes" id="UP000664277">
    <property type="component" value="Unassembled WGS sequence"/>
</dbReference>
<dbReference type="EMBL" id="JAFLCK010000025">
    <property type="protein sequence ID" value="MBN8661810.1"/>
    <property type="molecule type" value="Genomic_DNA"/>
</dbReference>
<dbReference type="Gene3D" id="3.40.50.720">
    <property type="entry name" value="NAD(P)-binding Rossmann-like Domain"/>
    <property type="match status" value="1"/>
</dbReference>
<dbReference type="InterPro" id="IPR051402">
    <property type="entry name" value="KPR-Related"/>
</dbReference>
<organism evidence="7 8">
    <name type="scientific">Candidatus Obscuribacter phosphatis</name>
    <dbReference type="NCBI Taxonomy" id="1906157"/>
    <lineage>
        <taxon>Bacteria</taxon>
        <taxon>Bacillati</taxon>
        <taxon>Candidatus Melainabacteria</taxon>
        <taxon>Candidatus Obscuribacterales</taxon>
        <taxon>Candidatus Obscuribacteraceae</taxon>
        <taxon>Candidatus Obscuribacter</taxon>
    </lineage>
</organism>
<proteinExistence type="inferred from homology"/>
<reference evidence="7" key="1">
    <citation type="submission" date="2021-02" db="EMBL/GenBank/DDBJ databases">
        <title>Genome-Resolved Metagenomics of a Microbial Community Performing Photosynthetic Biological Nutrient Removal.</title>
        <authorList>
            <person name="Mcdaniel E.A."/>
        </authorList>
    </citation>
    <scope>NUCLEOTIDE SEQUENCE</scope>
    <source>
        <strain evidence="7">UWPOB_OBS1</strain>
    </source>
</reference>
<dbReference type="Pfam" id="PF02558">
    <property type="entry name" value="ApbA"/>
    <property type="match status" value="1"/>
</dbReference>
<feature type="domain" description="Ketopantoate reductase N-terminal" evidence="5">
    <location>
        <begin position="4"/>
        <end position="152"/>
    </location>
</feature>
<evidence type="ECO:0000259" key="5">
    <source>
        <dbReference type="Pfam" id="PF02558"/>
    </source>
</evidence>
<protein>
    <recommendedName>
        <fullName evidence="4">2-dehydropantoate 2-reductase</fullName>
        <ecNumber evidence="4">1.1.1.169</ecNumber>
    </recommendedName>
    <alternativeName>
        <fullName evidence="4">Ketopantoate reductase</fullName>
    </alternativeName>
</protein>
<evidence type="ECO:0000256" key="3">
    <source>
        <dbReference type="ARBA" id="ARBA00023002"/>
    </source>
</evidence>
<dbReference type="InterPro" id="IPR013332">
    <property type="entry name" value="KPR_N"/>
</dbReference>
<accession>A0A8J7TM65</accession>
<evidence type="ECO:0000256" key="1">
    <source>
        <dbReference type="ARBA" id="ARBA00007870"/>
    </source>
</evidence>
<dbReference type="Pfam" id="PF08546">
    <property type="entry name" value="ApbA_C"/>
    <property type="match status" value="1"/>
</dbReference>
<comment type="catalytic activity">
    <reaction evidence="4">
        <text>(R)-pantoate + NADP(+) = 2-dehydropantoate + NADPH + H(+)</text>
        <dbReference type="Rhea" id="RHEA:16233"/>
        <dbReference type="ChEBI" id="CHEBI:11561"/>
        <dbReference type="ChEBI" id="CHEBI:15378"/>
        <dbReference type="ChEBI" id="CHEBI:15980"/>
        <dbReference type="ChEBI" id="CHEBI:57783"/>
        <dbReference type="ChEBI" id="CHEBI:58349"/>
        <dbReference type="EC" id="1.1.1.169"/>
    </reaction>
</comment>
<dbReference type="GO" id="GO:0008677">
    <property type="term" value="F:2-dehydropantoate 2-reductase activity"/>
    <property type="evidence" value="ECO:0007669"/>
    <property type="project" value="UniProtKB-EC"/>
</dbReference>
<evidence type="ECO:0000256" key="2">
    <source>
        <dbReference type="ARBA" id="ARBA00022857"/>
    </source>
</evidence>
<dbReference type="SUPFAM" id="SSF51735">
    <property type="entry name" value="NAD(P)-binding Rossmann-fold domains"/>
    <property type="match status" value="1"/>
</dbReference>
<dbReference type="InterPro" id="IPR036291">
    <property type="entry name" value="NAD(P)-bd_dom_sf"/>
</dbReference>
<comment type="caution">
    <text evidence="7">The sequence shown here is derived from an EMBL/GenBank/DDBJ whole genome shotgun (WGS) entry which is preliminary data.</text>
</comment>
<sequence>MKFAIFGTGGVGAVFGARLAASGEDVTFVARGAHLDAIEKTGLLVKSAELGDTRIFPAKAVAKLDDLDYDFIFLTVKLWDTVSAIEAIRPFVSSSTTVISFQNGVTKDDLLADAFGADRILGGISYVGATILEPGVIQQNGIVQKLVFGELNSRGSMASERCRNLKQSLERAGVEAIISANITSDIWQKFIVLVAMSSVTAATRQSIGKVRSNRQTRELLLSVMLEVRDLALSRGITLPENIVEDRMQYLDSLSPDVTASMEYDLRMGNRLELPWLAGAVVDMAAAAKPPLAVPACKILSAILSPFVQGAPN</sequence>
<evidence type="ECO:0000313" key="8">
    <source>
        <dbReference type="Proteomes" id="UP000664277"/>
    </source>
</evidence>
<dbReference type="UniPathway" id="UPA00028">
    <property type="reaction ID" value="UER00004"/>
</dbReference>
<evidence type="ECO:0000256" key="4">
    <source>
        <dbReference type="RuleBase" id="RU362068"/>
    </source>
</evidence>
<dbReference type="GO" id="GO:0015940">
    <property type="term" value="P:pantothenate biosynthetic process"/>
    <property type="evidence" value="ECO:0007669"/>
    <property type="project" value="UniProtKB-UniPathway"/>
</dbReference>
<keyword evidence="4" id="KW-0566">Pantothenate biosynthesis</keyword>
<dbReference type="InterPro" id="IPR013752">
    <property type="entry name" value="KPA_reductase"/>
</dbReference>
<dbReference type="InterPro" id="IPR013328">
    <property type="entry name" value="6PGD_dom2"/>
</dbReference>
<dbReference type="NCBIfam" id="TIGR00745">
    <property type="entry name" value="apbA_panE"/>
    <property type="match status" value="1"/>
</dbReference>
<dbReference type="PANTHER" id="PTHR21708">
    <property type="entry name" value="PROBABLE 2-DEHYDROPANTOATE 2-REDUCTASE"/>
    <property type="match status" value="1"/>
</dbReference>
<comment type="similarity">
    <text evidence="1 4">Belongs to the ketopantoate reductase family.</text>
</comment>
<evidence type="ECO:0000313" key="7">
    <source>
        <dbReference type="EMBL" id="MBN8661810.1"/>
    </source>
</evidence>
<dbReference type="SUPFAM" id="SSF48179">
    <property type="entry name" value="6-phosphogluconate dehydrogenase C-terminal domain-like"/>
    <property type="match status" value="1"/>
</dbReference>
<dbReference type="InterPro" id="IPR003710">
    <property type="entry name" value="ApbA"/>
</dbReference>
<keyword evidence="2 4" id="KW-0521">NADP</keyword>
<evidence type="ECO:0000259" key="6">
    <source>
        <dbReference type="Pfam" id="PF08546"/>
    </source>
</evidence>
<dbReference type="AlphaFoldDB" id="A0A8J7TM65"/>
<gene>
    <name evidence="7" type="ORF">J0M35_15695</name>
</gene>
<comment type="pathway">
    <text evidence="4">Cofactor biosynthesis; (R)-pantothenate biosynthesis; (R)-pantoate from 3-methyl-2-oxobutanoate: step 2/2.</text>
</comment>
<keyword evidence="3 4" id="KW-0560">Oxidoreductase</keyword>
<dbReference type="GO" id="GO:0005737">
    <property type="term" value="C:cytoplasm"/>
    <property type="evidence" value="ECO:0007669"/>
    <property type="project" value="TreeGrafter"/>
</dbReference>
<dbReference type="Gene3D" id="1.10.1040.10">
    <property type="entry name" value="N-(1-d-carboxylethyl)-l-norvaline Dehydrogenase, domain 2"/>
    <property type="match status" value="1"/>
</dbReference>